<evidence type="ECO:0000256" key="3">
    <source>
        <dbReference type="ARBA" id="ARBA00022448"/>
    </source>
</evidence>
<dbReference type="PANTHER" id="PTHR16228">
    <property type="entry name" value="DIVALENT CATION TRANSPORTER SOLUTE CARRIER FAMILY 41"/>
    <property type="match status" value="1"/>
</dbReference>
<dbReference type="GO" id="GO:0008324">
    <property type="term" value="F:monoatomic cation transmembrane transporter activity"/>
    <property type="evidence" value="ECO:0007669"/>
    <property type="project" value="InterPro"/>
</dbReference>
<accession>A0AAE4S9N8</accession>
<feature type="transmembrane region" description="Helical" evidence="9">
    <location>
        <begin position="199"/>
        <end position="216"/>
    </location>
</feature>
<dbReference type="EMBL" id="JAWDKA010000002">
    <property type="protein sequence ID" value="MDV0441351.1"/>
    <property type="molecule type" value="Genomic_DNA"/>
</dbReference>
<dbReference type="SUPFAM" id="SSF161093">
    <property type="entry name" value="MgtE membrane domain-like"/>
    <property type="match status" value="2"/>
</dbReference>
<dbReference type="Proteomes" id="UP001273136">
    <property type="component" value="Unassembled WGS sequence"/>
</dbReference>
<organism evidence="11 12">
    <name type="scientific">Methanorbis furvi</name>
    <dbReference type="NCBI Taxonomy" id="3028299"/>
    <lineage>
        <taxon>Archaea</taxon>
        <taxon>Methanobacteriati</taxon>
        <taxon>Methanobacteriota</taxon>
        <taxon>Stenosarchaea group</taxon>
        <taxon>Methanomicrobia</taxon>
        <taxon>Methanomicrobiales</taxon>
        <taxon>Methanocorpusculaceae</taxon>
        <taxon>Methanorbis</taxon>
    </lineage>
</organism>
<keyword evidence="8 9" id="KW-0472">Membrane</keyword>
<dbReference type="GO" id="GO:0016020">
    <property type="term" value="C:membrane"/>
    <property type="evidence" value="ECO:0007669"/>
    <property type="project" value="UniProtKB-SubCell"/>
</dbReference>
<evidence type="ECO:0000256" key="5">
    <source>
        <dbReference type="ARBA" id="ARBA00022842"/>
    </source>
</evidence>
<evidence type="ECO:0000256" key="4">
    <source>
        <dbReference type="ARBA" id="ARBA00022692"/>
    </source>
</evidence>
<feature type="transmembrane region" description="Helical" evidence="9">
    <location>
        <begin position="21"/>
        <end position="41"/>
    </location>
</feature>
<dbReference type="PANTHER" id="PTHR16228:SF7">
    <property type="entry name" value="SLC41A_MGTE INTEGRAL MEMBRANE DOMAIN-CONTAINING PROTEIN"/>
    <property type="match status" value="1"/>
</dbReference>
<dbReference type="AlphaFoldDB" id="A0AAE4S9N8"/>
<reference evidence="11" key="1">
    <citation type="submission" date="2023-06" db="EMBL/GenBank/DDBJ databases">
        <title>Genome sequence of Methancorpusculaceae sp. Ag1.</title>
        <authorList>
            <person name="Protasov E."/>
            <person name="Platt K."/>
            <person name="Poehlein A."/>
            <person name="Daniel R."/>
            <person name="Brune A."/>
        </authorList>
    </citation>
    <scope>NUCLEOTIDE SEQUENCE</scope>
    <source>
        <strain evidence="11">Ag1</strain>
    </source>
</reference>
<dbReference type="Pfam" id="PF01769">
    <property type="entry name" value="MgtE"/>
    <property type="match status" value="2"/>
</dbReference>
<comment type="subcellular location">
    <subcellularLocation>
        <location evidence="1">Membrane</location>
        <topology evidence="1">Multi-pass membrane protein</topology>
    </subcellularLocation>
</comment>
<keyword evidence="4 9" id="KW-0812">Transmembrane</keyword>
<comment type="caution">
    <text evidence="11">The sequence shown here is derived from an EMBL/GenBank/DDBJ whole genome shotgun (WGS) entry which is preliminary data.</text>
</comment>
<dbReference type="RefSeq" id="WP_338093745.1">
    <property type="nucleotide sequence ID" value="NZ_JAWDKA010000002.1"/>
</dbReference>
<feature type="transmembrane region" description="Helical" evidence="9">
    <location>
        <begin position="379"/>
        <end position="403"/>
    </location>
</feature>
<feature type="transmembrane region" description="Helical" evidence="9">
    <location>
        <begin position="47"/>
        <end position="70"/>
    </location>
</feature>
<feature type="transmembrane region" description="Helical" evidence="9">
    <location>
        <begin position="171"/>
        <end position="193"/>
    </location>
</feature>
<evidence type="ECO:0000256" key="8">
    <source>
        <dbReference type="ARBA" id="ARBA00023136"/>
    </source>
</evidence>
<evidence type="ECO:0000256" key="7">
    <source>
        <dbReference type="ARBA" id="ARBA00023065"/>
    </source>
</evidence>
<feature type="transmembrane region" description="Helical" evidence="9">
    <location>
        <begin position="312"/>
        <end position="337"/>
    </location>
</feature>
<feature type="transmembrane region" description="Helical" evidence="9">
    <location>
        <begin position="343"/>
        <end position="367"/>
    </location>
</feature>
<name>A0AAE4S9N8_9EURY</name>
<keyword evidence="5" id="KW-0460">Magnesium</keyword>
<dbReference type="Gene3D" id="1.10.357.20">
    <property type="entry name" value="SLC41 divalent cation transporters, integral membrane domain"/>
    <property type="match status" value="2"/>
</dbReference>
<feature type="domain" description="SLC41A/MgtE integral membrane" evidence="10">
    <location>
        <begin position="270"/>
        <end position="398"/>
    </location>
</feature>
<sequence>MMRLAKVGWQTLSEHEEFLTGLVTLLISVSLSFIAGIYLGAVNEVLLLIPGLMVLVTPSINMRGAIAGILTSRLSSSMHLGAFEVKFGRETDLGDNLRSSILLTVFISVLLAVFGKLICMVVGVEVIDLSDMVIISVISGVLAGLVVTLIGVITSVVCYRRSLNLDMIGAPVVTTFGDMMTLPFLVVTAVLIMAAPAELKMICGVVVLVIIVWAVVSAKRATEMMKDVLREGLPLLAPLSLLGIVAGVLYTDGLESLIAAAAVLILIAPFMNGCGSIGGILTSRVATEMHMGLITADYLPSRVVLWHFLENYIYALLILPLMGALSHISAAAIGITTPGFTPMVLLSVVAGFLVITVMNLLGYYTAVFSYRLGYDPDNFGVPVVTSSIDLVGATALILVMAVLL</sequence>
<dbReference type="InterPro" id="IPR006667">
    <property type="entry name" value="SLC41_membr_dom"/>
</dbReference>
<comment type="similarity">
    <text evidence="2">Belongs to the SLC41A transporter family.</text>
</comment>
<feature type="transmembrane region" description="Helical" evidence="9">
    <location>
        <begin position="101"/>
        <end position="127"/>
    </location>
</feature>
<feature type="domain" description="SLC41A/MgtE integral membrane" evidence="10">
    <location>
        <begin position="60"/>
        <end position="187"/>
    </location>
</feature>
<feature type="transmembrane region" description="Helical" evidence="9">
    <location>
        <begin position="257"/>
        <end position="281"/>
    </location>
</feature>
<feature type="transmembrane region" description="Helical" evidence="9">
    <location>
        <begin position="133"/>
        <end position="159"/>
    </location>
</feature>
<keyword evidence="7" id="KW-0406">Ion transport</keyword>
<keyword evidence="3" id="KW-0813">Transport</keyword>
<dbReference type="InterPro" id="IPR036739">
    <property type="entry name" value="SLC41_membr_dom_sf"/>
</dbReference>
<evidence type="ECO:0000256" key="1">
    <source>
        <dbReference type="ARBA" id="ARBA00004141"/>
    </source>
</evidence>
<protein>
    <recommendedName>
        <fullName evidence="10">SLC41A/MgtE integral membrane domain-containing protein</fullName>
    </recommendedName>
</protein>
<gene>
    <name evidence="11" type="ORF">McpAg1_05370</name>
</gene>
<feature type="transmembrane region" description="Helical" evidence="9">
    <location>
        <begin position="228"/>
        <end position="251"/>
    </location>
</feature>
<keyword evidence="6 9" id="KW-1133">Transmembrane helix</keyword>
<proteinExistence type="inferred from homology"/>
<evidence type="ECO:0000256" key="6">
    <source>
        <dbReference type="ARBA" id="ARBA00022989"/>
    </source>
</evidence>
<keyword evidence="12" id="KW-1185">Reference proteome</keyword>
<evidence type="ECO:0000256" key="2">
    <source>
        <dbReference type="ARBA" id="ARBA00009749"/>
    </source>
</evidence>
<evidence type="ECO:0000313" key="11">
    <source>
        <dbReference type="EMBL" id="MDV0441351.1"/>
    </source>
</evidence>
<dbReference type="InterPro" id="IPR045349">
    <property type="entry name" value="SLC41A1-3"/>
</dbReference>
<evidence type="ECO:0000259" key="10">
    <source>
        <dbReference type="Pfam" id="PF01769"/>
    </source>
</evidence>
<evidence type="ECO:0000256" key="9">
    <source>
        <dbReference type="SAM" id="Phobius"/>
    </source>
</evidence>
<evidence type="ECO:0000313" key="12">
    <source>
        <dbReference type="Proteomes" id="UP001273136"/>
    </source>
</evidence>